<organism evidence="1">
    <name type="scientific">hydrothermal vent metagenome</name>
    <dbReference type="NCBI Taxonomy" id="652676"/>
    <lineage>
        <taxon>unclassified sequences</taxon>
        <taxon>metagenomes</taxon>
        <taxon>ecological metagenomes</taxon>
    </lineage>
</organism>
<reference evidence="1" key="1">
    <citation type="submission" date="2015-10" db="EMBL/GenBank/DDBJ databases">
        <authorList>
            <person name="Gilbert D.G."/>
        </authorList>
    </citation>
    <scope>NUCLEOTIDE SEQUENCE</scope>
</reference>
<dbReference type="EMBL" id="FAXC01000125">
    <property type="protein sequence ID" value="CUV08771.1"/>
    <property type="molecule type" value="Genomic_DNA"/>
</dbReference>
<accession>A0A161KGG8</accession>
<gene>
    <name evidence="1" type="ORF">MGWOODY_Mmi2320</name>
</gene>
<sequence>MIYEDINVTKRKTITNGEKYDFFIYDMLSLEKQFQDKEKKYGKGDTVISKVKDFKMLDDETGEMLEVKLRCSKKIDDAMENLDPSISSTSKKIFKKCLKELENRGLVRG</sequence>
<protein>
    <submittedName>
        <fullName evidence="1">Uncharacterized protein</fullName>
    </submittedName>
</protein>
<evidence type="ECO:0000313" key="1">
    <source>
        <dbReference type="EMBL" id="CUV08771.1"/>
    </source>
</evidence>
<dbReference type="AlphaFoldDB" id="A0A161KGG8"/>
<proteinExistence type="predicted"/>
<name>A0A161KGG8_9ZZZZ</name>